<dbReference type="SUPFAM" id="SSF52218">
    <property type="entry name" value="Flavoproteins"/>
    <property type="match status" value="1"/>
</dbReference>
<dbReference type="GO" id="GO:0010181">
    <property type="term" value="F:FMN binding"/>
    <property type="evidence" value="ECO:0007669"/>
    <property type="project" value="UniProtKB-UniRule"/>
</dbReference>
<keyword evidence="1 7" id="KW-0285">Flavoprotein</keyword>
<comment type="catalytic activity">
    <reaction evidence="7">
        <text>protoporphyrinogen IX + 3 a quinone = protoporphyrin IX + 3 a quinol</text>
        <dbReference type="Rhea" id="RHEA:65032"/>
        <dbReference type="ChEBI" id="CHEBI:24646"/>
        <dbReference type="ChEBI" id="CHEBI:57306"/>
        <dbReference type="ChEBI" id="CHEBI:57307"/>
        <dbReference type="ChEBI" id="CHEBI:132124"/>
        <dbReference type="EC" id="1.3.5.3"/>
    </reaction>
</comment>
<dbReference type="InterPro" id="IPR044264">
    <property type="entry name" value="HemG"/>
</dbReference>
<comment type="cofactor">
    <cofactor evidence="7">
        <name>FMN</name>
        <dbReference type="ChEBI" id="CHEBI:58210"/>
    </cofactor>
    <text evidence="7">Binds 1 FMN non-covalently per subunit.</text>
</comment>
<dbReference type="EC" id="1.3.5.3" evidence="7"/>
<evidence type="ECO:0000256" key="3">
    <source>
        <dbReference type="ARBA" id="ARBA00022741"/>
    </source>
</evidence>
<dbReference type="GO" id="GO:0005886">
    <property type="term" value="C:plasma membrane"/>
    <property type="evidence" value="ECO:0007669"/>
    <property type="project" value="UniProtKB-SubCell"/>
</dbReference>
<dbReference type="InterPro" id="IPR026816">
    <property type="entry name" value="Flavodoxin_dom"/>
</dbReference>
<dbReference type="EMBL" id="CDOD01000006">
    <property type="protein sequence ID" value="CEN33072.1"/>
    <property type="molecule type" value="Genomic_DNA"/>
</dbReference>
<evidence type="ECO:0000259" key="8">
    <source>
        <dbReference type="Pfam" id="PF12724"/>
    </source>
</evidence>
<dbReference type="GO" id="GO:0070819">
    <property type="term" value="F:menaquinone-dependent protoporphyrinogen oxidase activity"/>
    <property type="evidence" value="ECO:0007669"/>
    <property type="project" value="UniProtKB-UniRule"/>
</dbReference>
<evidence type="ECO:0000313" key="10">
    <source>
        <dbReference type="Proteomes" id="UP000038055"/>
    </source>
</evidence>
<keyword evidence="10" id="KW-1185">Reference proteome</keyword>
<dbReference type="Gene3D" id="3.40.50.360">
    <property type="match status" value="1"/>
</dbReference>
<dbReference type="GO" id="GO:0006782">
    <property type="term" value="P:protoporphyrinogen IX biosynthetic process"/>
    <property type="evidence" value="ECO:0007669"/>
    <property type="project" value="UniProtKB-UniRule"/>
</dbReference>
<keyword evidence="4 7" id="KW-0560">Oxidoreductase</keyword>
<organism evidence="9 10">
    <name type="scientific">Capnocytophaga cynodegmi</name>
    <dbReference type="NCBI Taxonomy" id="28189"/>
    <lineage>
        <taxon>Bacteria</taxon>
        <taxon>Pseudomonadati</taxon>
        <taxon>Bacteroidota</taxon>
        <taxon>Flavobacteriia</taxon>
        <taxon>Flavobacteriales</taxon>
        <taxon>Flavobacteriaceae</taxon>
        <taxon>Capnocytophaga</taxon>
    </lineage>
</organism>
<dbReference type="NCBIfam" id="NF008316">
    <property type="entry name" value="PRK11104.1"/>
    <property type="match status" value="1"/>
</dbReference>
<comment type="catalytic activity">
    <reaction evidence="7">
        <text>protoporphyrinogen IX + 3 a menaquinone = protoporphyrin IX + 3 a menaquinol</text>
        <dbReference type="Rhea" id="RHEA:27409"/>
        <dbReference type="Rhea" id="RHEA-COMP:9537"/>
        <dbReference type="Rhea" id="RHEA-COMP:9539"/>
        <dbReference type="ChEBI" id="CHEBI:16374"/>
        <dbReference type="ChEBI" id="CHEBI:18151"/>
        <dbReference type="ChEBI" id="CHEBI:57306"/>
        <dbReference type="ChEBI" id="CHEBI:57307"/>
        <dbReference type="EC" id="1.3.5.3"/>
    </reaction>
</comment>
<comment type="catalytic activity">
    <reaction evidence="7">
        <text>protoporphyrinogen IX + 3 a ubiquinone = protoporphyrin IX + 3 a ubiquinol</text>
        <dbReference type="Rhea" id="RHEA:63936"/>
        <dbReference type="Rhea" id="RHEA-COMP:9565"/>
        <dbReference type="Rhea" id="RHEA-COMP:9566"/>
        <dbReference type="ChEBI" id="CHEBI:16389"/>
        <dbReference type="ChEBI" id="CHEBI:17976"/>
        <dbReference type="ChEBI" id="CHEBI:57306"/>
        <dbReference type="ChEBI" id="CHEBI:57307"/>
    </reaction>
</comment>
<keyword evidence="3 7" id="KW-0547">Nucleotide-binding</keyword>
<evidence type="ECO:0000256" key="4">
    <source>
        <dbReference type="ARBA" id="ARBA00023002"/>
    </source>
</evidence>
<evidence type="ECO:0000256" key="6">
    <source>
        <dbReference type="ARBA" id="ARBA00023244"/>
    </source>
</evidence>
<evidence type="ECO:0000256" key="1">
    <source>
        <dbReference type="ARBA" id="ARBA00022630"/>
    </source>
</evidence>
<dbReference type="HAMAP" id="MF_00853">
    <property type="entry name" value="HemG"/>
    <property type="match status" value="1"/>
</dbReference>
<keyword evidence="2 7" id="KW-0288">FMN</keyword>
<dbReference type="UniPathway" id="UPA00251">
    <property type="reaction ID" value="UER00324"/>
</dbReference>
<keyword evidence="5" id="KW-0472">Membrane</keyword>
<keyword evidence="7" id="KW-1003">Cell membrane</keyword>
<dbReference type="PANTHER" id="PTHR38030">
    <property type="entry name" value="PROTOPORPHYRINOGEN IX DEHYDROGENASE [MENAQUINONE]"/>
    <property type="match status" value="1"/>
</dbReference>
<accession>A0A0B7H549</accession>
<reference evidence="10" key="1">
    <citation type="submission" date="2015-01" db="EMBL/GenBank/DDBJ databases">
        <authorList>
            <person name="MANFREDI Pablo"/>
        </authorList>
    </citation>
    <scope>NUCLEOTIDE SEQUENCE [LARGE SCALE GENOMIC DNA]</scope>
    <source>
        <strain evidence="10">Ccyn2B</strain>
    </source>
</reference>
<proteinExistence type="inferred from homology"/>
<name>A0A0B7H549_9FLAO</name>
<evidence type="ECO:0000256" key="7">
    <source>
        <dbReference type="HAMAP-Rule" id="MF_00853"/>
    </source>
</evidence>
<protein>
    <recommendedName>
        <fullName evidence="7">Protoporphyrinogen IX dehydrogenase [quinone]</fullName>
        <ecNumber evidence="7">1.3.5.3</ecNumber>
    </recommendedName>
    <alternativeName>
        <fullName evidence="7">Protoporphyrinogen IX dehydrogenase [menaquinone]</fullName>
    </alternativeName>
    <alternativeName>
        <fullName evidence="7">Protoporphyrinogen IX dehydrogenase [ubiquinone]</fullName>
    </alternativeName>
    <alternativeName>
        <fullName evidence="7">Protoporphyrinogen oxidase</fullName>
        <shortName evidence="7">PPO</shortName>
    </alternativeName>
</protein>
<comment type="function">
    <text evidence="7">Catalyzes the 6-electron oxidation of protoporphyrinogen IX to form protoporphyrin IX; under anaerobic conditions uses menaquinone as an electron acceptor, under aerobic conditions uses ubiquinone as an electron acceptor.</text>
</comment>
<dbReference type="InterPro" id="IPR052200">
    <property type="entry name" value="Protoporphyrinogen_IX_DH"/>
</dbReference>
<gene>
    <name evidence="7" type="primary">hemG</name>
    <name evidence="9" type="ORF">CCYN2B_140027</name>
</gene>
<evidence type="ECO:0000256" key="2">
    <source>
        <dbReference type="ARBA" id="ARBA00022643"/>
    </source>
</evidence>
<dbReference type="Pfam" id="PF12724">
    <property type="entry name" value="Flavodoxin_5"/>
    <property type="match status" value="1"/>
</dbReference>
<dbReference type="PANTHER" id="PTHR38030:SF2">
    <property type="entry name" value="PROTOPORPHYRINOGEN IX DEHYDROGENASE [QUINONE]"/>
    <property type="match status" value="1"/>
</dbReference>
<evidence type="ECO:0000256" key="5">
    <source>
        <dbReference type="ARBA" id="ARBA00023136"/>
    </source>
</evidence>
<dbReference type="AlphaFoldDB" id="A0A0B7H549"/>
<dbReference type="eggNOG" id="COG4635">
    <property type="taxonomic scope" value="Bacteria"/>
</dbReference>
<dbReference type="RefSeq" id="WP_041990572.1">
    <property type="nucleotide sequence ID" value="NZ_CDOD01000006.1"/>
</dbReference>
<evidence type="ECO:0000313" key="9">
    <source>
        <dbReference type="EMBL" id="CEN33072.1"/>
    </source>
</evidence>
<dbReference type="STRING" id="28189.CCYN74_210055"/>
<keyword evidence="6 7" id="KW-0627">Porphyrin biosynthesis</keyword>
<comment type="similarity">
    <text evidence="7">Belongs to the HemG family.</text>
</comment>
<dbReference type="GO" id="GO:0004729">
    <property type="term" value="F:oxygen-dependent protoporphyrinogen oxidase activity"/>
    <property type="evidence" value="ECO:0007669"/>
    <property type="project" value="InterPro"/>
</dbReference>
<dbReference type="InterPro" id="IPR029039">
    <property type="entry name" value="Flavoprotein-like_sf"/>
</dbReference>
<dbReference type="Proteomes" id="UP000038055">
    <property type="component" value="Unassembled WGS sequence"/>
</dbReference>
<comment type="pathway">
    <text evidence="7">Porphyrin-containing compound metabolism; protoporphyrin-IX biosynthesis; protoporphyrin-IX from protoporphyrinogen-IX: step 1/1.</text>
</comment>
<feature type="domain" description="Flavodoxin" evidence="8">
    <location>
        <begin position="5"/>
        <end position="152"/>
    </location>
</feature>
<comment type="subcellular location">
    <subcellularLocation>
        <location evidence="7">Cell membrane</location>
        <topology evidence="7">Peripheral membrane protein</topology>
    </subcellularLocation>
</comment>
<sequence>MEKSVIIYASVDGQTKKICDHINGVLLSKKQDVKLVSIADFRDNLKDFDKIILASSIRYGKHNQDIINLINQNYELLNAKKSAFISVNLVARKEEKRQAHTNPYVVKFLDKIKWKPTVVEVFAGKINYKIYGFFDKLIIKLIMVITKGPTNSDTEIEYTNWDNVTAFAEKFSEM</sequence>